<evidence type="ECO:0000313" key="2">
    <source>
        <dbReference type="Proteomes" id="UP000189704"/>
    </source>
</evidence>
<dbReference type="OrthoDB" id="60433at2759"/>
<evidence type="ECO:0000259" key="1">
    <source>
        <dbReference type="Pfam" id="PF15487"/>
    </source>
</evidence>
<dbReference type="InterPro" id="IPR040355">
    <property type="entry name" value="FAM220A"/>
</dbReference>
<dbReference type="RefSeq" id="XP_008071105.1">
    <property type="nucleotide sequence ID" value="XM_008072914.1"/>
</dbReference>
<proteinExistence type="predicted"/>
<reference evidence="3" key="1">
    <citation type="submission" date="2025-08" db="UniProtKB">
        <authorList>
            <consortium name="RefSeq"/>
        </authorList>
    </citation>
    <scope>IDENTIFICATION</scope>
</reference>
<dbReference type="InterPro" id="IPR029155">
    <property type="entry name" value="SIPAR"/>
</dbReference>
<name>A0A1U7ULP5_CARSF</name>
<dbReference type="KEGG" id="csyr:103275516"/>
<dbReference type="GeneID" id="103275516"/>
<sequence>MRDTRGPLHTCLAKVKWEGGGDSDKLLYSLKKRTQKESPCSADTPSWMNKPAVVVNGNSQNEVLSLEMKNDLSAADLLLHNDNKVLPYLNESIRRISASAAAPSKAMSLLCAPTAECFSGVSHGMQALGRDWLGKQRRATDSHTGQWPKGEPQVSGLPCHQKLSEMEIFKDDPPSDFPEGLGSELEPSCLLSILPAMLPAGPEVLLNDEPKRGFLDFLKPMFFGKTIEYKNMLSSVKSTTNGLQITLGLLAL</sequence>
<dbReference type="CTD" id="84792"/>
<dbReference type="Proteomes" id="UP000189704">
    <property type="component" value="Unplaced"/>
</dbReference>
<evidence type="ECO:0000313" key="3">
    <source>
        <dbReference type="RefSeq" id="XP_008071105.1"/>
    </source>
</evidence>
<dbReference type="GO" id="GO:0005634">
    <property type="term" value="C:nucleus"/>
    <property type="evidence" value="ECO:0007669"/>
    <property type="project" value="TreeGrafter"/>
</dbReference>
<keyword evidence="2" id="KW-1185">Reference proteome</keyword>
<dbReference type="Pfam" id="PF15487">
    <property type="entry name" value="FAM220"/>
    <property type="match status" value="1"/>
</dbReference>
<feature type="domain" description="SIPAR" evidence="1">
    <location>
        <begin position="2"/>
        <end position="252"/>
    </location>
</feature>
<organism evidence="2 3">
    <name type="scientific">Carlito syrichta</name>
    <name type="common">Philippine tarsier</name>
    <name type="synonym">Tarsius syrichta</name>
    <dbReference type="NCBI Taxonomy" id="1868482"/>
    <lineage>
        <taxon>Eukaryota</taxon>
        <taxon>Metazoa</taxon>
        <taxon>Chordata</taxon>
        <taxon>Craniata</taxon>
        <taxon>Vertebrata</taxon>
        <taxon>Euteleostomi</taxon>
        <taxon>Mammalia</taxon>
        <taxon>Eutheria</taxon>
        <taxon>Euarchontoglires</taxon>
        <taxon>Primates</taxon>
        <taxon>Haplorrhini</taxon>
        <taxon>Tarsiiformes</taxon>
        <taxon>Tarsiidae</taxon>
        <taxon>Carlito</taxon>
    </lineage>
</organism>
<dbReference type="PANTHER" id="PTHR31980:SF1">
    <property type="entry name" value="PROTEIN FAM220A"/>
    <property type="match status" value="1"/>
</dbReference>
<gene>
    <name evidence="3" type="primary">FAM220A</name>
</gene>
<dbReference type="PANTHER" id="PTHR31980">
    <property type="entry name" value="PROTEIN FAM220A"/>
    <property type="match status" value="1"/>
</dbReference>
<protein>
    <submittedName>
        <fullName evidence="3">Protein FAM220A</fullName>
    </submittedName>
</protein>
<dbReference type="AlphaFoldDB" id="A0A1U7ULP5"/>
<dbReference type="GO" id="GO:0000122">
    <property type="term" value="P:negative regulation of transcription by RNA polymerase II"/>
    <property type="evidence" value="ECO:0007669"/>
    <property type="project" value="TreeGrafter"/>
</dbReference>
<accession>A0A1U7ULP5</accession>
<dbReference type="GO" id="GO:0097677">
    <property type="term" value="F:STAT family protein binding"/>
    <property type="evidence" value="ECO:0007669"/>
    <property type="project" value="TreeGrafter"/>
</dbReference>